<evidence type="ECO:0000313" key="2">
    <source>
        <dbReference type="Proteomes" id="UP000069935"/>
    </source>
</evidence>
<dbReference type="EMBL" id="CP012401">
    <property type="protein sequence ID" value="ALG70800.1"/>
    <property type="molecule type" value="Genomic_DNA"/>
</dbReference>
<organism evidence="1 2">
    <name type="scientific">Azospirillum thiophilum</name>
    <dbReference type="NCBI Taxonomy" id="528244"/>
    <lineage>
        <taxon>Bacteria</taxon>
        <taxon>Pseudomonadati</taxon>
        <taxon>Pseudomonadota</taxon>
        <taxon>Alphaproteobacteria</taxon>
        <taxon>Rhodospirillales</taxon>
        <taxon>Azospirillaceae</taxon>
        <taxon>Azospirillum</taxon>
    </lineage>
</organism>
<dbReference type="AlphaFoldDB" id="A0AAC8VWM2"/>
<reference evidence="2" key="1">
    <citation type="submission" date="2015-08" db="EMBL/GenBank/DDBJ databases">
        <title>Complete Genome Sequence of Azospirillum thiophilum BV-S.</title>
        <authorList>
            <person name="Fomenkov A."/>
            <person name="Vincze T."/>
            <person name="Grabovich M."/>
            <person name="Dubinina G."/>
            <person name="Orlova M."/>
            <person name="Belousova E."/>
            <person name="Roberts R.J."/>
        </authorList>
    </citation>
    <scope>NUCLEOTIDE SEQUENCE [LARGE SCALE GENOMIC DNA]</scope>
    <source>
        <strain evidence="2">BV-S</strain>
    </source>
</reference>
<name>A0AAC8VWM2_9PROT</name>
<reference evidence="1 2" key="2">
    <citation type="journal article" date="2016" name="Genome Announc.">
        <title>Complete Genome Sequence of a Strain of Azospirillum thiophilum Isolated from a Sulfide Spring.</title>
        <authorList>
            <person name="Fomenkov A."/>
            <person name="Vincze T."/>
            <person name="Grabovich M."/>
            <person name="Anton B.P."/>
            <person name="Dubinina G."/>
            <person name="Orlova M."/>
            <person name="Belousova E."/>
            <person name="Roberts R.J."/>
        </authorList>
    </citation>
    <scope>NUCLEOTIDE SEQUENCE [LARGE SCALE GENOMIC DNA]</scope>
    <source>
        <strain evidence="1 2">BV-S</strain>
    </source>
</reference>
<dbReference type="RefSeq" id="WP_045580838.1">
    <property type="nucleotide sequence ID" value="NZ_CP012401.1"/>
</dbReference>
<dbReference type="Proteomes" id="UP000069935">
    <property type="component" value="Chromosome 1"/>
</dbReference>
<gene>
    <name evidence="1" type="ORF">AL072_07590</name>
</gene>
<proteinExistence type="predicted"/>
<sequence>MALTTAFDLIKRLATDGEFRKRLNSEGSQGKRALLATEGFADLAADDVRKAVPPAMQHPLAAVRADQAVTGIAAMSVAGISGPADTAGISGPADTAGISGPAATAAISVPAIASAGFSAPAFAAPAFAAPAFSAPAFGAVLGAKASADVVPA</sequence>
<dbReference type="KEGG" id="ati:AL072_07590"/>
<accession>A0AAC8VWM2</accession>
<evidence type="ECO:0000313" key="1">
    <source>
        <dbReference type="EMBL" id="ALG70800.1"/>
    </source>
</evidence>
<protein>
    <submittedName>
        <fullName evidence="1">Uncharacterized protein</fullName>
    </submittedName>
</protein>
<keyword evidence="2" id="KW-1185">Reference proteome</keyword>